<protein>
    <submittedName>
        <fullName evidence="2">Uncharacterized protein</fullName>
    </submittedName>
</protein>
<reference evidence="3" key="1">
    <citation type="submission" date="2015-10" db="EMBL/GenBank/DDBJ databases">
        <authorList>
            <person name="Luecker S."/>
            <person name="Luecker S."/>
        </authorList>
    </citation>
    <scope>NUCLEOTIDE SEQUENCE [LARGE SCALE GENOMIC DNA]</scope>
</reference>
<feature type="region of interest" description="Disordered" evidence="1">
    <location>
        <begin position="99"/>
        <end position="140"/>
    </location>
</feature>
<organism evidence="2 3">
    <name type="scientific">Candidatus Nitrospira nitrificans</name>
    <dbReference type="NCBI Taxonomy" id="1742973"/>
    <lineage>
        <taxon>Bacteria</taxon>
        <taxon>Pseudomonadati</taxon>
        <taxon>Nitrospirota</taxon>
        <taxon>Nitrospiria</taxon>
        <taxon>Nitrospirales</taxon>
        <taxon>Nitrospiraceae</taxon>
        <taxon>Nitrospira</taxon>
    </lineage>
</organism>
<proteinExistence type="predicted"/>
<keyword evidence="3" id="KW-1185">Reference proteome</keyword>
<evidence type="ECO:0000313" key="2">
    <source>
        <dbReference type="EMBL" id="CUS31361.1"/>
    </source>
</evidence>
<dbReference type="AlphaFoldDB" id="A0A0S4L182"/>
<dbReference type="EMBL" id="CZPZ01000001">
    <property type="protein sequence ID" value="CUS31361.1"/>
    <property type="molecule type" value="Genomic_DNA"/>
</dbReference>
<feature type="compositionally biased region" description="Gly residues" evidence="1">
    <location>
        <begin position="99"/>
        <end position="111"/>
    </location>
</feature>
<feature type="compositionally biased region" description="Basic and acidic residues" evidence="1">
    <location>
        <begin position="130"/>
        <end position="140"/>
    </location>
</feature>
<gene>
    <name evidence="2" type="ORF">COMA2_10062</name>
</gene>
<sequence length="140" mass="15407">MLGLMVRLAFLHGQRKEHLTGPAGPDLKIRNAVLIDFGGKKELSGVIAHEYLITELHNGQPVVEGFERRFLPFASEHMPKDKDRLALALDTKFFQRSLGGSGAGELTGGAGSDPRHSITLFQPSRSKFQVVHEPKPKPQT</sequence>
<dbReference type="STRING" id="1742973.COMA2_10062"/>
<evidence type="ECO:0000256" key="1">
    <source>
        <dbReference type="SAM" id="MobiDB-lite"/>
    </source>
</evidence>
<accession>A0A0S4L182</accession>
<name>A0A0S4L182_9BACT</name>
<evidence type="ECO:0000313" key="3">
    <source>
        <dbReference type="Proteomes" id="UP000198736"/>
    </source>
</evidence>
<dbReference type="Proteomes" id="UP000198736">
    <property type="component" value="Unassembled WGS sequence"/>
</dbReference>